<dbReference type="Pfam" id="PF14634">
    <property type="entry name" value="zf-RING_5"/>
    <property type="match status" value="1"/>
</dbReference>
<evidence type="ECO:0000313" key="7">
    <source>
        <dbReference type="EMBL" id="UMM27633.1"/>
    </source>
</evidence>
<keyword evidence="5" id="KW-0812">Transmembrane</keyword>
<feature type="domain" description="RING-type" evidence="6">
    <location>
        <begin position="239"/>
        <end position="285"/>
    </location>
</feature>
<organism evidence="7 8">
    <name type="scientific">Caenorhabditis briggsae</name>
    <dbReference type="NCBI Taxonomy" id="6238"/>
    <lineage>
        <taxon>Eukaryota</taxon>
        <taxon>Metazoa</taxon>
        <taxon>Ecdysozoa</taxon>
        <taxon>Nematoda</taxon>
        <taxon>Chromadorea</taxon>
        <taxon>Rhabditida</taxon>
        <taxon>Rhabditina</taxon>
        <taxon>Rhabditomorpha</taxon>
        <taxon>Rhabditoidea</taxon>
        <taxon>Rhabditidae</taxon>
        <taxon>Peloderinae</taxon>
        <taxon>Caenorhabditis</taxon>
    </lineage>
</organism>
<keyword evidence="2 4" id="KW-0863">Zinc-finger</keyword>
<dbReference type="AlphaFoldDB" id="A0AAE9ERE0"/>
<gene>
    <name evidence="7" type="ORF">L5515_010848</name>
</gene>
<dbReference type="EMBL" id="CP092623">
    <property type="protein sequence ID" value="UMM27633.1"/>
    <property type="molecule type" value="Genomic_DNA"/>
</dbReference>
<dbReference type="InterPro" id="IPR001841">
    <property type="entry name" value="Znf_RING"/>
</dbReference>
<keyword evidence="8" id="KW-1185">Reference proteome</keyword>
<dbReference type="InterPro" id="IPR013083">
    <property type="entry name" value="Znf_RING/FYVE/PHD"/>
</dbReference>
<reference evidence="7 8" key="1">
    <citation type="submission" date="2022-04" db="EMBL/GenBank/DDBJ databases">
        <title>Chromosome-level reference genomes for two strains of Caenorhabditis briggsae: an improved platform for comparative genomics.</title>
        <authorList>
            <person name="Stevens L."/>
            <person name="Andersen E."/>
        </authorList>
    </citation>
    <scope>NUCLEOTIDE SEQUENCE [LARGE SCALE GENOMIC DNA]</scope>
    <source>
        <strain evidence="7">VX34</strain>
        <tissue evidence="7">Whole-organism</tissue>
    </source>
</reference>
<feature type="transmembrane region" description="Helical" evidence="5">
    <location>
        <begin position="173"/>
        <end position="197"/>
    </location>
</feature>
<dbReference type="PROSITE" id="PS50089">
    <property type="entry name" value="ZF_RING_2"/>
    <property type="match status" value="1"/>
</dbReference>
<dbReference type="SMART" id="SM00184">
    <property type="entry name" value="RING"/>
    <property type="match status" value="1"/>
</dbReference>
<evidence type="ECO:0000256" key="4">
    <source>
        <dbReference type="PROSITE-ProRule" id="PRU00175"/>
    </source>
</evidence>
<sequence length="297" mass="33748">MGEIYHFTRLGHYYQLLFTLLIAICLLTFASIDYNFENHWQSINEVVFAVGLSILIIGIFKFRTICIDRKYKTPVLKKCKRDLTIGCFGILLFAIIPYIVICFGKFPFAATVFVYFAFNITSAIVYYTFIWRIENLCHLEHGTPQIAIVGVIYLIIAFITLLLVSMFHSQIGAIVLVVVLSYSSVVMSTLITLSTVLMGDRIELAKSCEANCNEKINNQKKSKTRENAETTPQPTVLKCEICMIPCIENEIPGIVTSCGHRICKRCIEQSPFDQNQENAFCPFCHEVYDLNGEENLV</sequence>
<evidence type="ECO:0000259" key="6">
    <source>
        <dbReference type="PROSITE" id="PS50089"/>
    </source>
</evidence>
<feature type="transmembrane region" description="Helical" evidence="5">
    <location>
        <begin position="145"/>
        <end position="167"/>
    </location>
</feature>
<dbReference type="Gene3D" id="3.30.40.10">
    <property type="entry name" value="Zinc/RING finger domain, C3HC4 (zinc finger)"/>
    <property type="match status" value="1"/>
</dbReference>
<proteinExistence type="predicted"/>
<keyword evidence="5" id="KW-0472">Membrane</keyword>
<keyword evidence="1" id="KW-0479">Metal-binding</keyword>
<dbReference type="PROSITE" id="PS00518">
    <property type="entry name" value="ZF_RING_1"/>
    <property type="match status" value="1"/>
</dbReference>
<evidence type="ECO:0000256" key="1">
    <source>
        <dbReference type="ARBA" id="ARBA00022723"/>
    </source>
</evidence>
<name>A0AAE9ERE0_CAEBR</name>
<evidence type="ECO:0000256" key="5">
    <source>
        <dbReference type="SAM" id="Phobius"/>
    </source>
</evidence>
<evidence type="ECO:0000313" key="8">
    <source>
        <dbReference type="Proteomes" id="UP000829354"/>
    </source>
</evidence>
<feature type="transmembrane region" description="Helical" evidence="5">
    <location>
        <begin position="83"/>
        <end position="106"/>
    </location>
</feature>
<protein>
    <recommendedName>
        <fullName evidence="6">RING-type domain-containing protein</fullName>
    </recommendedName>
</protein>
<feature type="transmembrane region" description="Helical" evidence="5">
    <location>
        <begin position="12"/>
        <end position="30"/>
    </location>
</feature>
<feature type="transmembrane region" description="Helical" evidence="5">
    <location>
        <begin position="112"/>
        <end position="133"/>
    </location>
</feature>
<keyword evidence="3" id="KW-0862">Zinc</keyword>
<dbReference type="GO" id="GO:0008270">
    <property type="term" value="F:zinc ion binding"/>
    <property type="evidence" value="ECO:0007669"/>
    <property type="project" value="UniProtKB-KW"/>
</dbReference>
<evidence type="ECO:0000256" key="2">
    <source>
        <dbReference type="ARBA" id="ARBA00022771"/>
    </source>
</evidence>
<feature type="transmembrane region" description="Helical" evidence="5">
    <location>
        <begin position="42"/>
        <end position="62"/>
    </location>
</feature>
<dbReference type="InterPro" id="IPR017907">
    <property type="entry name" value="Znf_RING_CS"/>
</dbReference>
<dbReference type="SUPFAM" id="SSF57850">
    <property type="entry name" value="RING/U-box"/>
    <property type="match status" value="1"/>
</dbReference>
<evidence type="ECO:0000256" key="3">
    <source>
        <dbReference type="ARBA" id="ARBA00022833"/>
    </source>
</evidence>
<dbReference type="Proteomes" id="UP000829354">
    <property type="component" value="Chromosome IV"/>
</dbReference>
<keyword evidence="5" id="KW-1133">Transmembrane helix</keyword>
<accession>A0AAE9ERE0</accession>